<dbReference type="AlphaFoldDB" id="A0A0P7XDE4"/>
<name>A0A0P7XDE4_9BACT</name>
<evidence type="ECO:0000313" key="1">
    <source>
        <dbReference type="EMBL" id="KPQ13565.1"/>
    </source>
</evidence>
<protein>
    <submittedName>
        <fullName evidence="1">Uncharacterized protein</fullName>
    </submittedName>
</protein>
<evidence type="ECO:0000313" key="2">
    <source>
        <dbReference type="Proteomes" id="UP000050421"/>
    </source>
</evidence>
<dbReference type="SUPFAM" id="SSF46785">
    <property type="entry name" value="Winged helix' DNA-binding domain"/>
    <property type="match status" value="1"/>
</dbReference>
<dbReference type="InterPro" id="IPR036390">
    <property type="entry name" value="WH_DNA-bd_sf"/>
</dbReference>
<comment type="caution">
    <text evidence="1">The sequence shown here is derived from an EMBL/GenBank/DDBJ whole genome shotgun (WGS) entry which is preliminary data.</text>
</comment>
<dbReference type="STRING" id="1305737.GCA_000526355_01612"/>
<accession>A0A0P7XDE4</accession>
<dbReference type="PATRIC" id="fig|1305737.6.peg.3191"/>
<dbReference type="EMBL" id="LJXT01000086">
    <property type="protein sequence ID" value="KPQ13565.1"/>
    <property type="molecule type" value="Genomic_DNA"/>
</dbReference>
<proteinExistence type="predicted"/>
<sequence>MKNTLPQKRIKVYSFLKKSQPQSFTAKQIERATGIKLKTTKAILRDLLSLNRIEIERKEPGAIPGAVEAYFKAIPGQMDISRIIGEYGSKAGRKTTSTQATAWEAVEREPWRFSQIEKVYSFLMAHQSKCFSRRQLEERLKIRVNSMTSILKQLQEQSLIGIEKKDICEFTGQSVFFYYAIDLKQGPQRKMF</sequence>
<reference evidence="1 2" key="1">
    <citation type="submission" date="2015-09" db="EMBL/GenBank/DDBJ databases">
        <title>Identification and resolution of microdiversity through metagenomic sequencing of parallel consortia.</title>
        <authorList>
            <person name="Nelson W.C."/>
            <person name="Romine M.F."/>
            <person name="Lindemann S.R."/>
        </authorList>
    </citation>
    <scope>NUCLEOTIDE SEQUENCE [LARGE SCALE GENOMIC DNA]</scope>
    <source>
        <strain evidence="1">HL-49</strain>
    </source>
</reference>
<gene>
    <name evidence="1" type="ORF">HLUCCX10_12675</name>
</gene>
<dbReference type="Proteomes" id="UP000050421">
    <property type="component" value="Unassembled WGS sequence"/>
</dbReference>
<organism evidence="1 2">
    <name type="scientific">Algoriphagus marincola HL-49</name>
    <dbReference type="NCBI Taxonomy" id="1305737"/>
    <lineage>
        <taxon>Bacteria</taxon>
        <taxon>Pseudomonadati</taxon>
        <taxon>Bacteroidota</taxon>
        <taxon>Cytophagia</taxon>
        <taxon>Cytophagales</taxon>
        <taxon>Cyclobacteriaceae</taxon>
        <taxon>Algoriphagus</taxon>
    </lineage>
</organism>